<dbReference type="Pfam" id="PF11807">
    <property type="entry name" value="UstYa"/>
    <property type="match status" value="1"/>
</dbReference>
<gene>
    <name evidence="2" type="ORF">TPAR_03407</name>
</gene>
<dbReference type="GO" id="GO:0043386">
    <property type="term" value="P:mycotoxin biosynthetic process"/>
    <property type="evidence" value="ECO:0007669"/>
    <property type="project" value="InterPro"/>
</dbReference>
<evidence type="ECO:0000256" key="1">
    <source>
        <dbReference type="ARBA" id="ARBA00035112"/>
    </source>
</evidence>
<dbReference type="OrthoDB" id="3687641at2759"/>
<keyword evidence="3" id="KW-1185">Reference proteome</keyword>
<dbReference type="InterPro" id="IPR021765">
    <property type="entry name" value="UstYa-like"/>
</dbReference>
<dbReference type="Proteomes" id="UP000237481">
    <property type="component" value="Unassembled WGS sequence"/>
</dbReference>
<evidence type="ECO:0000313" key="3">
    <source>
        <dbReference type="Proteomes" id="UP000237481"/>
    </source>
</evidence>
<proteinExistence type="inferred from homology"/>
<protein>
    <submittedName>
        <fullName evidence="2">Uncharacterized protein</fullName>
    </submittedName>
</protein>
<reference evidence="2 3" key="1">
    <citation type="submission" date="2018-01" db="EMBL/GenBank/DDBJ databases">
        <title>Harnessing the power of phylogenomics to disentangle the directionality and signatures of interkingdom host jumping in the parasitic fungal genus Tolypocladium.</title>
        <authorList>
            <person name="Quandt C.A."/>
            <person name="Patterson W."/>
            <person name="Spatafora J.W."/>
        </authorList>
    </citation>
    <scope>NUCLEOTIDE SEQUENCE [LARGE SCALE GENOMIC DNA]</scope>
    <source>
        <strain evidence="2 3">NRBC 100945</strain>
    </source>
</reference>
<sequence>SVVGSSDDVNDHWEGLYNDGCPSRGRHIADSPDLAARLRNATTPTASDPTQYMVELCVFHQLHCLDLMRKLVYPGVFHLVNAPCTTLATATRPPSLLLSRAFAILFPGTPVHSTQVEDVERHLALCEAQAAFYRRSDEAEDDVYTWSTAMTSCGSRSSQHESSM</sequence>
<feature type="non-terminal residue" evidence="2">
    <location>
        <position position="1"/>
    </location>
</feature>
<dbReference type="AlphaFoldDB" id="A0A2S4L1X5"/>
<accession>A0A2S4L1X5</accession>
<comment type="similarity">
    <text evidence="1">Belongs to the ustYa family.</text>
</comment>
<dbReference type="EMBL" id="PKSG01000327">
    <property type="protein sequence ID" value="POR36397.1"/>
    <property type="molecule type" value="Genomic_DNA"/>
</dbReference>
<name>A0A2S4L1X5_9HYPO</name>
<comment type="caution">
    <text evidence="2">The sequence shown here is derived from an EMBL/GenBank/DDBJ whole genome shotgun (WGS) entry which is preliminary data.</text>
</comment>
<evidence type="ECO:0000313" key="2">
    <source>
        <dbReference type="EMBL" id="POR36397.1"/>
    </source>
</evidence>
<organism evidence="2 3">
    <name type="scientific">Tolypocladium paradoxum</name>
    <dbReference type="NCBI Taxonomy" id="94208"/>
    <lineage>
        <taxon>Eukaryota</taxon>
        <taxon>Fungi</taxon>
        <taxon>Dikarya</taxon>
        <taxon>Ascomycota</taxon>
        <taxon>Pezizomycotina</taxon>
        <taxon>Sordariomycetes</taxon>
        <taxon>Hypocreomycetidae</taxon>
        <taxon>Hypocreales</taxon>
        <taxon>Ophiocordycipitaceae</taxon>
        <taxon>Tolypocladium</taxon>
    </lineage>
</organism>